<organism evidence="2 3">
    <name type="scientific">Runella slithyformis (strain ATCC 29530 / DSM 19594 / LMG 11500 / NCIMB 11436 / LSU 4)</name>
    <dbReference type="NCBI Taxonomy" id="761193"/>
    <lineage>
        <taxon>Bacteria</taxon>
        <taxon>Pseudomonadati</taxon>
        <taxon>Bacteroidota</taxon>
        <taxon>Cytophagia</taxon>
        <taxon>Cytophagales</taxon>
        <taxon>Spirosomataceae</taxon>
        <taxon>Runella</taxon>
    </lineage>
</organism>
<sequence length="124" mass="14260">MKYLTQNLLKVIALICICSIQNTMAQVSSKTIFLNGNLSFRNTNSTITIHKKPNNDIDDLTRNQLQLNSSLGVGYPFFNRLVIGGALNYNFRREEFGSPEILTDRNYNTFTWGPFGRFYIIIDR</sequence>
<name>A0A7U4E5R6_RUNSL</name>
<reference evidence="3" key="1">
    <citation type="submission" date="2011-06" db="EMBL/GenBank/DDBJ databases">
        <title>The complete genome of chromosome of Runella slithyformis DSM 19594.</title>
        <authorList>
            <consortium name="US DOE Joint Genome Institute (JGI-PGF)"/>
            <person name="Lucas S."/>
            <person name="Han J."/>
            <person name="Lapidus A."/>
            <person name="Bruce D."/>
            <person name="Goodwin L."/>
            <person name="Pitluck S."/>
            <person name="Peters L."/>
            <person name="Kyrpides N."/>
            <person name="Mavromatis K."/>
            <person name="Ivanova N."/>
            <person name="Ovchinnikova G."/>
            <person name="Zhang X."/>
            <person name="Misra M."/>
            <person name="Detter J.C."/>
            <person name="Tapia R."/>
            <person name="Han C."/>
            <person name="Land M."/>
            <person name="Hauser L."/>
            <person name="Markowitz V."/>
            <person name="Cheng J.-F."/>
            <person name="Hugenholtz P."/>
            <person name="Woyke T."/>
            <person name="Wu D."/>
            <person name="Tindall B."/>
            <person name="Faehrich R."/>
            <person name="Brambilla E."/>
            <person name="Klenk H.-P."/>
            <person name="Eisen J.A."/>
        </authorList>
    </citation>
    <scope>NUCLEOTIDE SEQUENCE [LARGE SCALE GENOMIC DNA]</scope>
    <source>
        <strain evidence="3">ATCC 29530 / DSM 19594 / LMG 11500 / NCIMB 11436 / LSU 4</strain>
    </source>
</reference>
<evidence type="ECO:0000313" key="3">
    <source>
        <dbReference type="Proteomes" id="UP000000493"/>
    </source>
</evidence>
<keyword evidence="3" id="KW-1185">Reference proteome</keyword>
<feature type="chain" id="PRO_5031527573" description="Outer membrane protein beta-barrel domain-containing protein" evidence="1">
    <location>
        <begin position="26"/>
        <end position="124"/>
    </location>
</feature>
<evidence type="ECO:0000313" key="2">
    <source>
        <dbReference type="EMBL" id="AEI48753.1"/>
    </source>
</evidence>
<dbReference type="AlphaFoldDB" id="A0A7U4E5R6"/>
<feature type="signal peptide" evidence="1">
    <location>
        <begin position="1"/>
        <end position="25"/>
    </location>
</feature>
<keyword evidence="1" id="KW-0732">Signal</keyword>
<dbReference type="EMBL" id="CP002859">
    <property type="protein sequence ID" value="AEI48753.1"/>
    <property type="molecule type" value="Genomic_DNA"/>
</dbReference>
<protein>
    <recommendedName>
        <fullName evidence="4">Outer membrane protein beta-barrel domain-containing protein</fullName>
    </recommendedName>
</protein>
<evidence type="ECO:0000256" key="1">
    <source>
        <dbReference type="SAM" id="SignalP"/>
    </source>
</evidence>
<proteinExistence type="predicted"/>
<dbReference type="KEGG" id="rsi:Runsl_2343"/>
<reference evidence="2 3" key="2">
    <citation type="journal article" date="2012" name="Stand. Genomic Sci.">
        <title>Complete genome sequence of the aquatic bacterium Runella slithyformis type strain (LSU 4(T)).</title>
        <authorList>
            <person name="Copeland A."/>
            <person name="Zhang X."/>
            <person name="Misra M."/>
            <person name="Lapidus A."/>
            <person name="Nolan M."/>
            <person name="Lucas S."/>
            <person name="Deshpande S."/>
            <person name="Cheng J.F."/>
            <person name="Tapia R."/>
            <person name="Goodwin L.A."/>
            <person name="Pitluck S."/>
            <person name="Liolios K."/>
            <person name="Pagani I."/>
            <person name="Ivanova N."/>
            <person name="Mikhailova N."/>
            <person name="Pati A."/>
            <person name="Chen A."/>
            <person name="Palaniappan K."/>
            <person name="Land M."/>
            <person name="Hauser L."/>
            <person name="Pan C."/>
            <person name="Jeffries C.D."/>
            <person name="Detter J.C."/>
            <person name="Brambilla E.M."/>
            <person name="Rohde M."/>
            <person name="Djao O.D."/>
            <person name="Goker M."/>
            <person name="Sikorski J."/>
            <person name="Tindall B.J."/>
            <person name="Woyke T."/>
            <person name="Bristow J."/>
            <person name="Eisen J.A."/>
            <person name="Markowitz V."/>
            <person name="Hugenholtz P."/>
            <person name="Kyrpides N.C."/>
            <person name="Klenk H.P."/>
            <person name="Mavromatis K."/>
        </authorList>
    </citation>
    <scope>NUCLEOTIDE SEQUENCE [LARGE SCALE GENOMIC DNA]</scope>
    <source>
        <strain evidence="3">ATCC 29530 / DSM 19594 / LMG 11500 / NCIMB 11436 / LSU 4</strain>
    </source>
</reference>
<evidence type="ECO:0008006" key="4">
    <source>
        <dbReference type="Google" id="ProtNLM"/>
    </source>
</evidence>
<dbReference type="Proteomes" id="UP000000493">
    <property type="component" value="Chromosome"/>
</dbReference>
<accession>A0A7U4E5R6</accession>
<gene>
    <name evidence="2" type="ordered locus">Runsl_2343</name>
</gene>